<dbReference type="PANTHER" id="PTHR42850:SF4">
    <property type="entry name" value="ZINC-DEPENDENT ENDOPOLYPHOSPHATASE"/>
    <property type="match status" value="1"/>
</dbReference>
<accession>A0A9P4Q6S7</accession>
<organism evidence="4 5">
    <name type="scientific">Polychaeton citri CBS 116435</name>
    <dbReference type="NCBI Taxonomy" id="1314669"/>
    <lineage>
        <taxon>Eukaryota</taxon>
        <taxon>Fungi</taxon>
        <taxon>Dikarya</taxon>
        <taxon>Ascomycota</taxon>
        <taxon>Pezizomycotina</taxon>
        <taxon>Dothideomycetes</taxon>
        <taxon>Dothideomycetidae</taxon>
        <taxon>Capnodiales</taxon>
        <taxon>Capnodiaceae</taxon>
        <taxon>Polychaeton</taxon>
    </lineage>
</organism>
<dbReference type="GO" id="GO:0006798">
    <property type="term" value="P:polyphosphate catabolic process"/>
    <property type="evidence" value="ECO:0007669"/>
    <property type="project" value="TreeGrafter"/>
</dbReference>
<feature type="domain" description="Calcineurin-like phosphoesterase" evidence="3">
    <location>
        <begin position="198"/>
        <end position="391"/>
    </location>
</feature>
<dbReference type="PANTHER" id="PTHR42850">
    <property type="entry name" value="METALLOPHOSPHOESTERASE"/>
    <property type="match status" value="1"/>
</dbReference>
<comment type="caution">
    <text evidence="4">The sequence shown here is derived from an EMBL/GenBank/DDBJ whole genome shotgun (WGS) entry which is preliminary data.</text>
</comment>
<evidence type="ECO:0000313" key="4">
    <source>
        <dbReference type="EMBL" id="KAF2721668.1"/>
    </source>
</evidence>
<dbReference type="AlphaFoldDB" id="A0A9P4Q6S7"/>
<protein>
    <submittedName>
        <fullName evidence="4">Metallo-dependent phosphatase</fullName>
    </submittedName>
</protein>
<dbReference type="Pfam" id="PF00149">
    <property type="entry name" value="Metallophos"/>
    <property type="match status" value="1"/>
</dbReference>
<dbReference type="InterPro" id="IPR050126">
    <property type="entry name" value="Ap4A_hydrolase"/>
</dbReference>
<dbReference type="GO" id="GO:0000298">
    <property type="term" value="F:endopolyphosphatase activity"/>
    <property type="evidence" value="ECO:0007669"/>
    <property type="project" value="TreeGrafter"/>
</dbReference>
<dbReference type="GO" id="GO:0005737">
    <property type="term" value="C:cytoplasm"/>
    <property type="evidence" value="ECO:0007669"/>
    <property type="project" value="TreeGrafter"/>
</dbReference>
<evidence type="ECO:0000313" key="5">
    <source>
        <dbReference type="Proteomes" id="UP000799441"/>
    </source>
</evidence>
<dbReference type="InterPro" id="IPR004843">
    <property type="entry name" value="Calcineurin-like_PHP"/>
</dbReference>
<dbReference type="InterPro" id="IPR029052">
    <property type="entry name" value="Metallo-depent_PP-like"/>
</dbReference>
<proteinExistence type="predicted"/>
<dbReference type="SUPFAM" id="SSF56300">
    <property type="entry name" value="Metallo-dependent phosphatases"/>
    <property type="match status" value="1"/>
</dbReference>
<evidence type="ECO:0000259" key="3">
    <source>
        <dbReference type="Pfam" id="PF00149"/>
    </source>
</evidence>
<dbReference type="Proteomes" id="UP000799441">
    <property type="component" value="Unassembled WGS sequence"/>
</dbReference>
<dbReference type="CDD" id="cd00144">
    <property type="entry name" value="MPP_PPP_family"/>
    <property type="match status" value="1"/>
</dbReference>
<keyword evidence="2" id="KW-1133">Transmembrane helix</keyword>
<name>A0A9P4Q6S7_9PEZI</name>
<evidence type="ECO:0000256" key="2">
    <source>
        <dbReference type="SAM" id="Phobius"/>
    </source>
</evidence>
<keyword evidence="5" id="KW-1185">Reference proteome</keyword>
<dbReference type="EMBL" id="MU003788">
    <property type="protein sequence ID" value="KAF2721668.1"/>
    <property type="molecule type" value="Genomic_DNA"/>
</dbReference>
<feature type="transmembrane region" description="Helical" evidence="2">
    <location>
        <begin position="121"/>
        <end position="137"/>
    </location>
</feature>
<feature type="region of interest" description="Disordered" evidence="1">
    <location>
        <begin position="1"/>
        <end position="25"/>
    </location>
</feature>
<gene>
    <name evidence="4" type="ORF">K431DRAFT_284596</name>
</gene>
<reference evidence="4" key="1">
    <citation type="journal article" date="2020" name="Stud. Mycol.">
        <title>101 Dothideomycetes genomes: a test case for predicting lifestyles and emergence of pathogens.</title>
        <authorList>
            <person name="Haridas S."/>
            <person name="Albert R."/>
            <person name="Binder M."/>
            <person name="Bloem J."/>
            <person name="Labutti K."/>
            <person name="Salamov A."/>
            <person name="Andreopoulos B."/>
            <person name="Baker S."/>
            <person name="Barry K."/>
            <person name="Bills G."/>
            <person name="Bluhm B."/>
            <person name="Cannon C."/>
            <person name="Castanera R."/>
            <person name="Culley D."/>
            <person name="Daum C."/>
            <person name="Ezra D."/>
            <person name="Gonzalez J."/>
            <person name="Henrissat B."/>
            <person name="Kuo A."/>
            <person name="Liang C."/>
            <person name="Lipzen A."/>
            <person name="Lutzoni F."/>
            <person name="Magnuson J."/>
            <person name="Mondo S."/>
            <person name="Nolan M."/>
            <person name="Ohm R."/>
            <person name="Pangilinan J."/>
            <person name="Park H.-J."/>
            <person name="Ramirez L."/>
            <person name="Alfaro M."/>
            <person name="Sun H."/>
            <person name="Tritt A."/>
            <person name="Yoshinaga Y."/>
            <person name="Zwiers L.-H."/>
            <person name="Turgeon B."/>
            <person name="Goodwin S."/>
            <person name="Spatafora J."/>
            <person name="Crous P."/>
            <person name="Grigoriev I."/>
        </authorList>
    </citation>
    <scope>NUCLEOTIDE SEQUENCE</scope>
    <source>
        <strain evidence="4">CBS 116435</strain>
    </source>
</reference>
<keyword evidence="2" id="KW-0472">Membrane</keyword>
<dbReference type="Gene3D" id="3.60.21.10">
    <property type="match status" value="1"/>
</dbReference>
<dbReference type="OrthoDB" id="10267127at2759"/>
<feature type="region of interest" description="Disordered" evidence="1">
    <location>
        <begin position="403"/>
        <end position="423"/>
    </location>
</feature>
<evidence type="ECO:0000256" key="1">
    <source>
        <dbReference type="SAM" id="MobiDB-lite"/>
    </source>
</evidence>
<keyword evidence="2" id="KW-0812">Transmembrane</keyword>
<feature type="compositionally biased region" description="Polar residues" evidence="1">
    <location>
        <begin position="412"/>
        <end position="421"/>
    </location>
</feature>
<sequence length="496" mass="55835">MYSSDDDKYDSDERYSDNAGGRNVSISGRSEAARLYEAQTAVDRRPLIDRVTNRWQDEPEDFDEKHVVYQYNNRRNSGLKTVRTGLEWTEQKVVDIFDLDNDASCMNVTYDVVVSPRFRRAVFGIIASLVLFIIYWTNALSPFLRAEWVYKEGFVNQEHDGTYGIATGGDWKHNSLKIAHISHDLVPGGEADAVGEKRLIFVGDIHGCLTELKALEEKVGFREGVDTLIAVGDVLSKGPDSVGVLDELIRINAITVRGNHEDRILEAARFFSSTSPIDPPTAEESTSSFAKDAQLLKSMKKHHLRYLQNMPLILRVPALPFAHSEREDAIRNEILVVHAGLVPRVGLRKQDPYYVMNMRSIHLRTHAPSATHADKHSKTKPWTELWNWYNDRLYKGRSLIGFRPQEDDEGQGTPTRQQATPEGTRFSELWHEISGGKARPSPQVVVYGHDSKLGLNLNAWSKGLDTACVKGGQLTAMVLVANGDTQIEAVECEVYR</sequence>
<dbReference type="GO" id="GO:0016791">
    <property type="term" value="F:phosphatase activity"/>
    <property type="evidence" value="ECO:0007669"/>
    <property type="project" value="TreeGrafter"/>
</dbReference>